<dbReference type="OrthoDB" id="406156at2759"/>
<dbReference type="GO" id="GO:0046872">
    <property type="term" value="F:metal ion binding"/>
    <property type="evidence" value="ECO:0007669"/>
    <property type="project" value="UniProtKB-KW"/>
</dbReference>
<evidence type="ECO:0000256" key="4">
    <source>
        <dbReference type="RuleBase" id="RU003682"/>
    </source>
</evidence>
<keyword evidence="3 4" id="KW-0408">Iron</keyword>
<dbReference type="EMBL" id="CACSLK010027773">
    <property type="protein sequence ID" value="CAA0829259.1"/>
    <property type="molecule type" value="Genomic_DNA"/>
</dbReference>
<dbReference type="Pfam" id="PF03171">
    <property type="entry name" value="2OG-FeII_Oxy"/>
    <property type="match status" value="1"/>
</dbReference>
<keyword evidence="7" id="KW-1185">Reference proteome</keyword>
<evidence type="ECO:0000256" key="2">
    <source>
        <dbReference type="ARBA" id="ARBA00022723"/>
    </source>
</evidence>
<dbReference type="PROSITE" id="PS51471">
    <property type="entry name" value="FE2OG_OXY"/>
    <property type="match status" value="1"/>
</dbReference>
<dbReference type="Gene3D" id="2.60.120.330">
    <property type="entry name" value="B-lactam Antibiotic, Isopenicillin N Synthase, Chain"/>
    <property type="match status" value="1"/>
</dbReference>
<comment type="similarity">
    <text evidence="1 4">Belongs to the iron/ascorbate-dependent oxidoreductase family.</text>
</comment>
<evidence type="ECO:0000259" key="5">
    <source>
        <dbReference type="PROSITE" id="PS51471"/>
    </source>
</evidence>
<proteinExistence type="inferred from homology"/>
<dbReference type="InterPro" id="IPR044861">
    <property type="entry name" value="IPNS-like_FE2OG_OXY"/>
</dbReference>
<dbReference type="Pfam" id="PF14226">
    <property type="entry name" value="DIOX_N"/>
    <property type="match status" value="1"/>
</dbReference>
<dbReference type="InterPro" id="IPR027443">
    <property type="entry name" value="IPNS-like_sf"/>
</dbReference>
<dbReference type="InterPro" id="IPR050295">
    <property type="entry name" value="Plant_2OG-oxidoreductases"/>
</dbReference>
<reference evidence="6" key="1">
    <citation type="submission" date="2019-12" db="EMBL/GenBank/DDBJ databases">
        <authorList>
            <person name="Scholes J."/>
        </authorList>
    </citation>
    <scope>NUCLEOTIDE SEQUENCE</scope>
</reference>
<evidence type="ECO:0000256" key="3">
    <source>
        <dbReference type="ARBA" id="ARBA00023004"/>
    </source>
</evidence>
<dbReference type="AlphaFoldDB" id="A0A9N7RH43"/>
<feature type="domain" description="Fe2OG dioxygenase" evidence="5">
    <location>
        <begin position="191"/>
        <end position="290"/>
    </location>
</feature>
<gene>
    <name evidence="6" type="ORF">SHERM_24842</name>
</gene>
<dbReference type="InterPro" id="IPR005123">
    <property type="entry name" value="Oxoglu/Fe-dep_dioxygenase_dom"/>
</dbReference>
<protein>
    <submittedName>
        <fullName evidence="6">2-oxoglutarate (2OG) and Fe(II)-dependent oxygenase superfamily protein</fullName>
    </submittedName>
</protein>
<dbReference type="PANTHER" id="PTHR47991">
    <property type="entry name" value="OXOGLUTARATE/IRON-DEPENDENT DIOXYGENASE"/>
    <property type="match status" value="1"/>
</dbReference>
<name>A0A9N7RH43_STRHE</name>
<dbReference type="SUPFAM" id="SSF51197">
    <property type="entry name" value="Clavaminate synthase-like"/>
    <property type="match status" value="1"/>
</dbReference>
<comment type="caution">
    <text evidence="6">The sequence shown here is derived from an EMBL/GenBank/DDBJ whole genome shotgun (WGS) entry which is preliminary data.</text>
</comment>
<keyword evidence="2 4" id="KW-0479">Metal-binding</keyword>
<organism evidence="6 7">
    <name type="scientific">Striga hermonthica</name>
    <name type="common">Purple witchweed</name>
    <name type="synonym">Buchnera hermonthica</name>
    <dbReference type="NCBI Taxonomy" id="68872"/>
    <lineage>
        <taxon>Eukaryota</taxon>
        <taxon>Viridiplantae</taxon>
        <taxon>Streptophyta</taxon>
        <taxon>Embryophyta</taxon>
        <taxon>Tracheophyta</taxon>
        <taxon>Spermatophyta</taxon>
        <taxon>Magnoliopsida</taxon>
        <taxon>eudicotyledons</taxon>
        <taxon>Gunneridae</taxon>
        <taxon>Pentapetalae</taxon>
        <taxon>asterids</taxon>
        <taxon>lamiids</taxon>
        <taxon>Lamiales</taxon>
        <taxon>Orobanchaceae</taxon>
        <taxon>Buchnereae</taxon>
        <taxon>Striga</taxon>
    </lineage>
</organism>
<evidence type="ECO:0000256" key="1">
    <source>
        <dbReference type="ARBA" id="ARBA00008056"/>
    </source>
</evidence>
<dbReference type="Proteomes" id="UP001153555">
    <property type="component" value="Unassembled WGS sequence"/>
</dbReference>
<dbReference type="GO" id="GO:0009805">
    <property type="term" value="P:coumarin biosynthetic process"/>
    <property type="evidence" value="ECO:0007669"/>
    <property type="project" value="UniProtKB-ARBA"/>
</dbReference>
<sequence length="342" mass="39478">MEILMSNWSNDVQTTPENYIFPPDKRPGKHVFPLLNDIPIIDLAMAEGNNRGDIIRHIFSAIRKFGFFQVINHQIPLILMADTMNVFKELFEMPAEYKKKFYSVDISKKCRIYSSTMNYDNEEIHYWRDNFTHHCYPLEDQIHLWPEKPTRYREVVGAYSTEARKFLLKILDFISEGLGLKRGYFNGELSGIQLLSVNHHIQCPNPSLTLGMPEHTDPNLITMLHQCHVPGLQVFHNGQWMNIEPLINGLIVIPGLQLKVISNGRFSSPIHRVITHQKESRTTIGTFLIPSNHVLIQPAKQNPAGDNDDPVYTSFTYKEFFNKFTGSKCDAESTLELFKKKT</sequence>
<dbReference type="GO" id="GO:0016706">
    <property type="term" value="F:2-oxoglutarate-dependent dioxygenase activity"/>
    <property type="evidence" value="ECO:0007669"/>
    <property type="project" value="UniProtKB-ARBA"/>
</dbReference>
<dbReference type="GO" id="GO:0002238">
    <property type="term" value="P:response to molecule of fungal origin"/>
    <property type="evidence" value="ECO:0007669"/>
    <property type="project" value="UniProtKB-ARBA"/>
</dbReference>
<accession>A0A9N7RH43</accession>
<evidence type="ECO:0000313" key="6">
    <source>
        <dbReference type="EMBL" id="CAA0829259.1"/>
    </source>
</evidence>
<evidence type="ECO:0000313" key="7">
    <source>
        <dbReference type="Proteomes" id="UP001153555"/>
    </source>
</evidence>
<keyword evidence="4" id="KW-0560">Oxidoreductase</keyword>
<dbReference type="InterPro" id="IPR026992">
    <property type="entry name" value="DIOX_N"/>
</dbReference>